<dbReference type="EMBL" id="JAVRRT010000002">
    <property type="protein sequence ID" value="KAK5174133.1"/>
    <property type="molecule type" value="Genomic_DNA"/>
</dbReference>
<dbReference type="Pfam" id="PF25438">
    <property type="entry name" value="DUF7896"/>
    <property type="match status" value="1"/>
</dbReference>
<feature type="compositionally biased region" description="Polar residues" evidence="1">
    <location>
        <begin position="129"/>
        <end position="152"/>
    </location>
</feature>
<feature type="region of interest" description="Disordered" evidence="1">
    <location>
        <begin position="47"/>
        <end position="68"/>
    </location>
</feature>
<dbReference type="RefSeq" id="XP_064662802.1">
    <property type="nucleotide sequence ID" value="XM_064798475.1"/>
</dbReference>
<sequence>MTTSSTHVLSDSILGHLEAARQAFWQANAHWPEDQLRAAWSQQTTGLASRLGSDSRTTGGKGIEDSSTGLALPVDQMALALNNSDGRIGKIQAPNNIAPAMSRRGISMDTRQPTTSSCQQDSNGKRTHQQMQKSHSTSGAYGSTTWTGSTSAQQQLQQPSHQFTAYKPHEFVAQLQRSSNNSHNAAKRQRVEAYNGSHHYATSQVACQYNVSPSDLSTPSLIDSDDSMSRQSSMRSALSFDDSTDTLRFEPFFSNCSDDLQYHMGNMDASFLSCAVEKPVDSSAVTGFDQSTTADWLGSMGCSLEYPQELSFSESLCQVGTVDGQGLEDNSAWPDCSSQEMKRSTSDPGSTTTTPPTDPKANERSRKHIENATRPLASKCNPHGPVSISRSHPDPQPRPLRPQLQQKEPIAKAPYTRPQHPKLHCDLCTAHPSGFRGEHELRRHHERAHASLRRVWICVDPDTATAEGWRPTRPLGICKQCNQRKEYNVYYNAAAHLRRAHFCPRKRGRKARGEERESRAGKAGGDWPPIEWLKMNGWLKEIEVSAVEDRDFANDDVQELEDGGFDGKLDYGFEPAVGTYHDTISADMLNMSCYPQVTTDFSLGYPTPMLDQAIPWPTDSYSNCGLQAPAMEHSLSAPAALNSGMMMYNCDGSGSYYQC</sequence>
<feature type="compositionally biased region" description="Basic and acidic residues" evidence="1">
    <location>
        <begin position="360"/>
        <end position="371"/>
    </location>
</feature>
<evidence type="ECO:0000256" key="1">
    <source>
        <dbReference type="SAM" id="MobiDB-lite"/>
    </source>
</evidence>
<accession>A0AAV9PJV6</accession>
<keyword evidence="4" id="KW-1185">Reference proteome</keyword>
<comment type="caution">
    <text evidence="3">The sequence shown here is derived from an EMBL/GenBank/DDBJ whole genome shotgun (WGS) entry which is preliminary data.</text>
</comment>
<feature type="domain" description="DUF7896" evidence="2">
    <location>
        <begin position="453"/>
        <end position="542"/>
    </location>
</feature>
<evidence type="ECO:0000259" key="2">
    <source>
        <dbReference type="Pfam" id="PF25438"/>
    </source>
</evidence>
<feature type="region of interest" description="Disordered" evidence="1">
    <location>
        <begin position="328"/>
        <end position="403"/>
    </location>
</feature>
<gene>
    <name evidence="3" type="ORF">LTR77_001213</name>
</gene>
<dbReference type="InterPro" id="IPR057218">
    <property type="entry name" value="DUF7896"/>
</dbReference>
<dbReference type="AlphaFoldDB" id="A0AAV9PJV6"/>
<reference evidence="3 4" key="1">
    <citation type="submission" date="2023-08" db="EMBL/GenBank/DDBJ databases">
        <title>Black Yeasts Isolated from many extreme environments.</title>
        <authorList>
            <person name="Coleine C."/>
            <person name="Stajich J.E."/>
            <person name="Selbmann L."/>
        </authorList>
    </citation>
    <scope>NUCLEOTIDE SEQUENCE [LARGE SCALE GENOMIC DNA]</scope>
    <source>
        <strain evidence="3 4">CCFEE 5935</strain>
    </source>
</reference>
<evidence type="ECO:0000313" key="3">
    <source>
        <dbReference type="EMBL" id="KAK5174133.1"/>
    </source>
</evidence>
<feature type="compositionally biased region" description="Polar residues" evidence="1">
    <location>
        <begin position="109"/>
        <end position="122"/>
    </location>
</feature>
<dbReference type="Proteomes" id="UP001337655">
    <property type="component" value="Unassembled WGS sequence"/>
</dbReference>
<dbReference type="GeneID" id="89922561"/>
<feature type="compositionally biased region" description="Polar residues" evidence="1">
    <location>
        <begin position="47"/>
        <end position="58"/>
    </location>
</feature>
<feature type="region of interest" description="Disordered" evidence="1">
    <location>
        <begin position="108"/>
        <end position="160"/>
    </location>
</feature>
<proteinExistence type="predicted"/>
<protein>
    <recommendedName>
        <fullName evidence="2">DUF7896 domain-containing protein</fullName>
    </recommendedName>
</protein>
<name>A0AAV9PJV6_9PEZI</name>
<dbReference type="PANTHER" id="PTHR42031">
    <property type="entry name" value="KEY LIME PATHOGENICITY PROTEIN"/>
    <property type="match status" value="1"/>
</dbReference>
<organism evidence="3 4">
    <name type="scientific">Saxophila tyrrhenica</name>
    <dbReference type="NCBI Taxonomy" id="1690608"/>
    <lineage>
        <taxon>Eukaryota</taxon>
        <taxon>Fungi</taxon>
        <taxon>Dikarya</taxon>
        <taxon>Ascomycota</taxon>
        <taxon>Pezizomycotina</taxon>
        <taxon>Dothideomycetes</taxon>
        <taxon>Dothideomycetidae</taxon>
        <taxon>Mycosphaerellales</taxon>
        <taxon>Extremaceae</taxon>
        <taxon>Saxophila</taxon>
    </lineage>
</organism>
<dbReference type="PANTHER" id="PTHR42031:SF1">
    <property type="entry name" value="KEY LIME PATHOGENICITY PROTEIN"/>
    <property type="match status" value="1"/>
</dbReference>
<feature type="compositionally biased region" description="Low complexity" evidence="1">
    <location>
        <begin position="346"/>
        <end position="355"/>
    </location>
</feature>
<evidence type="ECO:0000313" key="4">
    <source>
        <dbReference type="Proteomes" id="UP001337655"/>
    </source>
</evidence>